<dbReference type="AlphaFoldDB" id="A0A084JL54"/>
<protein>
    <submittedName>
        <fullName evidence="1">Uncharacterized protein</fullName>
    </submittedName>
</protein>
<sequence length="111" mass="12530">MKRKIYSRLPVQQRPVQSIVPVQGNPVFFTVRNILDLQVPEERFMKSEIADIDKKLRGLKKGYVTVMSGLRASGKSSVISEMVLDALETGNNAAVFSGELALKNFMRWMDL</sequence>
<reference evidence="1 2" key="1">
    <citation type="submission" date="2014-07" db="EMBL/GenBank/DDBJ databases">
        <title>Draft genome of Clostridium celerecrescens 152B isolated from sediments associated with methane hydrate from Krishna Godavari basin.</title>
        <authorList>
            <person name="Honkalas V.S."/>
            <person name="Dabir A.P."/>
            <person name="Arora P."/>
            <person name="Dhakephalkar P.K."/>
        </authorList>
    </citation>
    <scope>NUCLEOTIDE SEQUENCE [LARGE SCALE GENOMIC DNA]</scope>
    <source>
        <strain evidence="1 2">152B</strain>
    </source>
</reference>
<name>A0A084JL54_9FIRM</name>
<dbReference type="STRING" id="29354.IO98_13465"/>
<proteinExistence type="predicted"/>
<dbReference type="EMBL" id="JPME01000015">
    <property type="protein sequence ID" value="KEZ89688.1"/>
    <property type="molecule type" value="Genomic_DNA"/>
</dbReference>
<comment type="caution">
    <text evidence="1">The sequence shown here is derived from an EMBL/GenBank/DDBJ whole genome shotgun (WGS) entry which is preliminary data.</text>
</comment>
<dbReference type="Proteomes" id="UP000028525">
    <property type="component" value="Unassembled WGS sequence"/>
</dbReference>
<accession>A0A084JL54</accession>
<dbReference type="Gene3D" id="3.40.50.300">
    <property type="entry name" value="P-loop containing nucleotide triphosphate hydrolases"/>
    <property type="match status" value="1"/>
</dbReference>
<organism evidence="1 2">
    <name type="scientific">Lacrimispora celerecrescens</name>
    <dbReference type="NCBI Taxonomy" id="29354"/>
    <lineage>
        <taxon>Bacteria</taxon>
        <taxon>Bacillati</taxon>
        <taxon>Bacillota</taxon>
        <taxon>Clostridia</taxon>
        <taxon>Lachnospirales</taxon>
        <taxon>Lachnospiraceae</taxon>
        <taxon>Lacrimispora</taxon>
    </lineage>
</organism>
<keyword evidence="2" id="KW-1185">Reference proteome</keyword>
<dbReference type="InterPro" id="IPR027417">
    <property type="entry name" value="P-loop_NTPase"/>
</dbReference>
<evidence type="ECO:0000313" key="1">
    <source>
        <dbReference type="EMBL" id="KEZ89688.1"/>
    </source>
</evidence>
<gene>
    <name evidence="1" type="ORF">IO98_13465</name>
</gene>
<dbReference type="SUPFAM" id="SSF52540">
    <property type="entry name" value="P-loop containing nucleoside triphosphate hydrolases"/>
    <property type="match status" value="1"/>
</dbReference>
<evidence type="ECO:0000313" key="2">
    <source>
        <dbReference type="Proteomes" id="UP000028525"/>
    </source>
</evidence>
<dbReference type="RefSeq" id="WP_038281754.1">
    <property type="nucleotide sequence ID" value="NZ_JPME01000015.1"/>
</dbReference>